<protein>
    <submittedName>
        <fullName evidence="2">Uncharacterized protein</fullName>
    </submittedName>
</protein>
<feature type="transmembrane region" description="Helical" evidence="1">
    <location>
        <begin position="7"/>
        <end position="33"/>
    </location>
</feature>
<sequence length="79" mass="8939">MSPRSRVACCFITSLSFIIFFPIIWFFGAPIMLYTIVPNVTMDGISYSNRTKITLQAVLVSADILQATMVVEWSVLWDT</sequence>
<dbReference type="EMBL" id="KZ293674">
    <property type="protein sequence ID" value="PBK88204.1"/>
    <property type="molecule type" value="Genomic_DNA"/>
</dbReference>
<dbReference type="AlphaFoldDB" id="A0A2H3D385"/>
<feature type="non-terminal residue" evidence="2">
    <location>
        <position position="79"/>
    </location>
</feature>
<evidence type="ECO:0000313" key="3">
    <source>
        <dbReference type="Proteomes" id="UP000217790"/>
    </source>
</evidence>
<name>A0A2H3D385_ARMGA</name>
<organism evidence="2 3">
    <name type="scientific">Armillaria gallica</name>
    <name type="common">Bulbous honey fungus</name>
    <name type="synonym">Armillaria bulbosa</name>
    <dbReference type="NCBI Taxonomy" id="47427"/>
    <lineage>
        <taxon>Eukaryota</taxon>
        <taxon>Fungi</taxon>
        <taxon>Dikarya</taxon>
        <taxon>Basidiomycota</taxon>
        <taxon>Agaricomycotina</taxon>
        <taxon>Agaricomycetes</taxon>
        <taxon>Agaricomycetidae</taxon>
        <taxon>Agaricales</taxon>
        <taxon>Marasmiineae</taxon>
        <taxon>Physalacriaceae</taxon>
        <taxon>Armillaria</taxon>
    </lineage>
</organism>
<keyword evidence="1" id="KW-0472">Membrane</keyword>
<keyword evidence="1" id="KW-1133">Transmembrane helix</keyword>
<evidence type="ECO:0000313" key="2">
    <source>
        <dbReference type="EMBL" id="PBK88204.1"/>
    </source>
</evidence>
<gene>
    <name evidence="2" type="ORF">ARMGADRAFT_1065636</name>
</gene>
<dbReference type="Proteomes" id="UP000217790">
    <property type="component" value="Unassembled WGS sequence"/>
</dbReference>
<dbReference type="InParanoid" id="A0A2H3D385"/>
<keyword evidence="1" id="KW-0812">Transmembrane</keyword>
<keyword evidence="3" id="KW-1185">Reference proteome</keyword>
<feature type="non-terminal residue" evidence="2">
    <location>
        <position position="1"/>
    </location>
</feature>
<reference evidence="3" key="1">
    <citation type="journal article" date="2017" name="Nat. Ecol. Evol.">
        <title>Genome expansion and lineage-specific genetic innovations in the forest pathogenic fungi Armillaria.</title>
        <authorList>
            <person name="Sipos G."/>
            <person name="Prasanna A.N."/>
            <person name="Walter M.C."/>
            <person name="O'Connor E."/>
            <person name="Balint B."/>
            <person name="Krizsan K."/>
            <person name="Kiss B."/>
            <person name="Hess J."/>
            <person name="Varga T."/>
            <person name="Slot J."/>
            <person name="Riley R."/>
            <person name="Boka B."/>
            <person name="Rigling D."/>
            <person name="Barry K."/>
            <person name="Lee J."/>
            <person name="Mihaltcheva S."/>
            <person name="LaButti K."/>
            <person name="Lipzen A."/>
            <person name="Waldron R."/>
            <person name="Moloney N.M."/>
            <person name="Sperisen C."/>
            <person name="Kredics L."/>
            <person name="Vagvoelgyi C."/>
            <person name="Patrignani A."/>
            <person name="Fitzpatrick D."/>
            <person name="Nagy I."/>
            <person name="Doyle S."/>
            <person name="Anderson J.B."/>
            <person name="Grigoriev I.V."/>
            <person name="Gueldener U."/>
            <person name="Muensterkoetter M."/>
            <person name="Nagy L.G."/>
        </authorList>
    </citation>
    <scope>NUCLEOTIDE SEQUENCE [LARGE SCALE GENOMIC DNA]</scope>
    <source>
        <strain evidence="3">Ar21-2</strain>
    </source>
</reference>
<evidence type="ECO:0000256" key="1">
    <source>
        <dbReference type="SAM" id="Phobius"/>
    </source>
</evidence>
<accession>A0A2H3D385</accession>
<proteinExistence type="predicted"/>